<protein>
    <submittedName>
        <fullName evidence="2">Uncharacterized protein</fullName>
    </submittedName>
</protein>
<sequence>MFSGLKGSALMKNIMVRVEFFLIVIQTPMVFLTQARWYENPTLFLHLRMEERAQCMISKNGRIGMKASRMKILIGGITAFPDWDVYLHYTGGLVIIQLKNTLRTPEDDSGSSDSEEEEEDLREDYGDVDADDGYNLGKTLCEILISALGPTTSIMNTSTFFSFTRFKRLNALIGPLYL</sequence>
<dbReference type="EMBL" id="ML769534">
    <property type="protein sequence ID" value="KAE9395295.1"/>
    <property type="molecule type" value="Genomic_DNA"/>
</dbReference>
<accession>A0A6A4HE09</accession>
<feature type="compositionally biased region" description="Acidic residues" evidence="1">
    <location>
        <begin position="107"/>
        <end position="129"/>
    </location>
</feature>
<name>A0A6A4HE09_9AGAR</name>
<gene>
    <name evidence="2" type="ORF">BT96DRAFT_978072</name>
</gene>
<reference evidence="2" key="1">
    <citation type="journal article" date="2019" name="Environ. Microbiol.">
        <title>Fungal ecological strategies reflected in gene transcription - a case study of two litter decomposers.</title>
        <authorList>
            <person name="Barbi F."/>
            <person name="Kohler A."/>
            <person name="Barry K."/>
            <person name="Baskaran P."/>
            <person name="Daum C."/>
            <person name="Fauchery L."/>
            <person name="Ihrmark K."/>
            <person name="Kuo A."/>
            <person name="LaButti K."/>
            <person name="Lipzen A."/>
            <person name="Morin E."/>
            <person name="Grigoriev I.V."/>
            <person name="Henrissat B."/>
            <person name="Lindahl B."/>
            <person name="Martin F."/>
        </authorList>
    </citation>
    <scope>NUCLEOTIDE SEQUENCE</scope>
    <source>
        <strain evidence="2">JB14</strain>
    </source>
</reference>
<keyword evidence="3" id="KW-1185">Reference proteome</keyword>
<evidence type="ECO:0000256" key="1">
    <source>
        <dbReference type="SAM" id="MobiDB-lite"/>
    </source>
</evidence>
<evidence type="ECO:0000313" key="3">
    <source>
        <dbReference type="Proteomes" id="UP000799118"/>
    </source>
</evidence>
<dbReference type="Proteomes" id="UP000799118">
    <property type="component" value="Unassembled WGS sequence"/>
</dbReference>
<evidence type="ECO:0000313" key="2">
    <source>
        <dbReference type="EMBL" id="KAE9395295.1"/>
    </source>
</evidence>
<feature type="region of interest" description="Disordered" evidence="1">
    <location>
        <begin position="103"/>
        <end position="129"/>
    </location>
</feature>
<dbReference type="AlphaFoldDB" id="A0A6A4HE09"/>
<proteinExistence type="predicted"/>
<organism evidence="2 3">
    <name type="scientific">Gymnopus androsaceus JB14</name>
    <dbReference type="NCBI Taxonomy" id="1447944"/>
    <lineage>
        <taxon>Eukaryota</taxon>
        <taxon>Fungi</taxon>
        <taxon>Dikarya</taxon>
        <taxon>Basidiomycota</taxon>
        <taxon>Agaricomycotina</taxon>
        <taxon>Agaricomycetes</taxon>
        <taxon>Agaricomycetidae</taxon>
        <taxon>Agaricales</taxon>
        <taxon>Marasmiineae</taxon>
        <taxon>Omphalotaceae</taxon>
        <taxon>Gymnopus</taxon>
    </lineage>
</organism>